<sequence length="521" mass="59347">MSVSAAHHQHYLMNWLHKLCLVVLVLFVFLQTDKNGVAALNKNYHLGRSWHGFLGEPSKIPTLQSANEVADLWFEQRLDHFSDKNAATWKQRYFVNEQYYRNDTTAPIFIMIGGEAEAAKKWMHEGAWIHYAEHFGALCFQLEHRFYGKSKPTSDLSTSNLQYLTSKQALADLASFILAMKQQYNLAPTQKWIAFGGSYPGSLAAWAREKYPDLIYGSISSSGPLLAKVDFTEYFDVVRDSLKSYKPECVDVVSKAFAQVEILMRHMIGQRNLDEKFKTCTPIKDSIENSLDISNFFENVAGNFAGVVQYNKDNSPHATITIDQICDVMLNTTMGPPVTRLAAVNDMLLKQSKEKCLDYKYDKMIKDMQNVAWESEVAKGMRQWTWQTCNEFGFYQTSENSSSTFGNRFNVDFFIKQCMDIYADSMDAKYLNSVVEETNKYYGGLKPSTTNVLYVHGSIDPWHALGLVNAKNPKTPTIFIEGTAHCANMYEPIKSDPPQLVEARHKIIKFLAKLLENYAFA</sequence>
<evidence type="ECO:0000313" key="8">
    <source>
        <dbReference type="Proteomes" id="UP000037069"/>
    </source>
</evidence>
<dbReference type="GO" id="GO:0008239">
    <property type="term" value="F:dipeptidyl-peptidase activity"/>
    <property type="evidence" value="ECO:0007669"/>
    <property type="project" value="TreeGrafter"/>
</dbReference>
<dbReference type="InterPro" id="IPR029058">
    <property type="entry name" value="AB_hydrolase_fold"/>
</dbReference>
<proteinExistence type="inferred from homology"/>
<dbReference type="FunFam" id="1.20.120.980:FF:000003">
    <property type="entry name" value="Serine protease 16"/>
    <property type="match status" value="1"/>
</dbReference>
<keyword evidence="4" id="KW-0378">Hydrolase</keyword>
<dbReference type="PANTHER" id="PTHR11010:SF117">
    <property type="entry name" value="SERINE PROTEASE 16"/>
    <property type="match status" value="1"/>
</dbReference>
<dbReference type="EMBL" id="JRES01000122">
    <property type="protein sequence ID" value="KNC34009.1"/>
    <property type="molecule type" value="Genomic_DNA"/>
</dbReference>
<dbReference type="OMA" id="HYAEHFG"/>
<dbReference type="Gene3D" id="3.40.50.1820">
    <property type="entry name" value="alpha/beta hydrolase"/>
    <property type="match status" value="1"/>
</dbReference>
<keyword evidence="8" id="KW-1185">Reference proteome</keyword>
<evidence type="ECO:0000256" key="3">
    <source>
        <dbReference type="ARBA" id="ARBA00022729"/>
    </source>
</evidence>
<protein>
    <recommendedName>
        <fullName evidence="9">Serine protease K12H4.7</fullName>
    </recommendedName>
</protein>
<dbReference type="Gene3D" id="1.20.120.980">
    <property type="entry name" value="Serine carboxypeptidase S28, SKS domain"/>
    <property type="match status" value="1"/>
</dbReference>
<keyword evidence="3 6" id="KW-0732">Signal</keyword>
<evidence type="ECO:0008006" key="9">
    <source>
        <dbReference type="Google" id="ProtNLM"/>
    </source>
</evidence>
<evidence type="ECO:0000256" key="2">
    <source>
        <dbReference type="ARBA" id="ARBA00022670"/>
    </source>
</evidence>
<evidence type="ECO:0000256" key="4">
    <source>
        <dbReference type="ARBA" id="ARBA00022801"/>
    </source>
</evidence>
<keyword evidence="5" id="KW-0325">Glycoprotein</keyword>
<accession>A0A0L0CRF0</accession>
<dbReference type="PANTHER" id="PTHR11010">
    <property type="entry name" value="PROTEASE S28 PRO-X CARBOXYPEPTIDASE-RELATED"/>
    <property type="match status" value="1"/>
</dbReference>
<dbReference type="Proteomes" id="UP000037069">
    <property type="component" value="Unassembled WGS sequence"/>
</dbReference>
<dbReference type="SUPFAM" id="SSF53474">
    <property type="entry name" value="alpha/beta-Hydrolases"/>
    <property type="match status" value="1"/>
</dbReference>
<comment type="similarity">
    <text evidence="1">Belongs to the peptidase S28 family.</text>
</comment>
<evidence type="ECO:0000256" key="6">
    <source>
        <dbReference type="SAM" id="SignalP"/>
    </source>
</evidence>
<name>A0A0L0CRF0_LUCCU</name>
<feature type="chain" id="PRO_5005536727" description="Serine protease K12H4.7" evidence="6">
    <location>
        <begin position="33"/>
        <end position="521"/>
    </location>
</feature>
<comment type="caution">
    <text evidence="7">The sequence shown here is derived from an EMBL/GenBank/DDBJ whole genome shotgun (WGS) entry which is preliminary data.</text>
</comment>
<dbReference type="Pfam" id="PF05577">
    <property type="entry name" value="Peptidase_S28"/>
    <property type="match status" value="1"/>
</dbReference>
<dbReference type="OrthoDB" id="1735038at2759"/>
<gene>
    <name evidence="7" type="ORF">FF38_10872</name>
</gene>
<evidence type="ECO:0000256" key="5">
    <source>
        <dbReference type="ARBA" id="ARBA00023180"/>
    </source>
</evidence>
<dbReference type="GO" id="GO:0070008">
    <property type="term" value="F:serine-type exopeptidase activity"/>
    <property type="evidence" value="ECO:0007669"/>
    <property type="project" value="InterPro"/>
</dbReference>
<evidence type="ECO:0000256" key="1">
    <source>
        <dbReference type="ARBA" id="ARBA00011079"/>
    </source>
</evidence>
<evidence type="ECO:0000313" key="7">
    <source>
        <dbReference type="EMBL" id="KNC34009.1"/>
    </source>
</evidence>
<keyword evidence="2" id="KW-0645">Protease</keyword>
<dbReference type="GO" id="GO:0006508">
    <property type="term" value="P:proteolysis"/>
    <property type="evidence" value="ECO:0007669"/>
    <property type="project" value="UniProtKB-KW"/>
</dbReference>
<feature type="signal peptide" evidence="6">
    <location>
        <begin position="1"/>
        <end position="32"/>
    </location>
</feature>
<reference evidence="7 8" key="1">
    <citation type="journal article" date="2015" name="Nat. Commun.">
        <title>Lucilia cuprina genome unlocks parasitic fly biology to underpin future interventions.</title>
        <authorList>
            <person name="Anstead C.A."/>
            <person name="Korhonen P.K."/>
            <person name="Young N.D."/>
            <person name="Hall R.S."/>
            <person name="Jex A.R."/>
            <person name="Murali S.C."/>
            <person name="Hughes D.S."/>
            <person name="Lee S.F."/>
            <person name="Perry T."/>
            <person name="Stroehlein A.J."/>
            <person name="Ansell B.R."/>
            <person name="Breugelmans B."/>
            <person name="Hofmann A."/>
            <person name="Qu J."/>
            <person name="Dugan S."/>
            <person name="Lee S.L."/>
            <person name="Chao H."/>
            <person name="Dinh H."/>
            <person name="Han Y."/>
            <person name="Doddapaneni H.V."/>
            <person name="Worley K.C."/>
            <person name="Muzny D.M."/>
            <person name="Ioannidis P."/>
            <person name="Waterhouse R.M."/>
            <person name="Zdobnov E.M."/>
            <person name="James P.J."/>
            <person name="Bagnall N.H."/>
            <person name="Kotze A.C."/>
            <person name="Gibbs R.A."/>
            <person name="Richards S."/>
            <person name="Batterham P."/>
            <person name="Gasser R.B."/>
        </authorList>
    </citation>
    <scope>NUCLEOTIDE SEQUENCE [LARGE SCALE GENOMIC DNA]</scope>
    <source>
        <strain evidence="7 8">LS</strain>
        <tissue evidence="7">Full body</tissue>
    </source>
</reference>
<organism evidence="7 8">
    <name type="scientific">Lucilia cuprina</name>
    <name type="common">Green bottle fly</name>
    <name type="synonym">Australian sheep blowfly</name>
    <dbReference type="NCBI Taxonomy" id="7375"/>
    <lineage>
        <taxon>Eukaryota</taxon>
        <taxon>Metazoa</taxon>
        <taxon>Ecdysozoa</taxon>
        <taxon>Arthropoda</taxon>
        <taxon>Hexapoda</taxon>
        <taxon>Insecta</taxon>
        <taxon>Pterygota</taxon>
        <taxon>Neoptera</taxon>
        <taxon>Endopterygota</taxon>
        <taxon>Diptera</taxon>
        <taxon>Brachycera</taxon>
        <taxon>Muscomorpha</taxon>
        <taxon>Oestroidea</taxon>
        <taxon>Calliphoridae</taxon>
        <taxon>Luciliinae</taxon>
        <taxon>Lucilia</taxon>
    </lineage>
</organism>
<dbReference type="AlphaFoldDB" id="A0A0L0CRF0"/>
<dbReference type="InterPro" id="IPR008758">
    <property type="entry name" value="Peptidase_S28"/>
</dbReference>
<dbReference type="InterPro" id="IPR042269">
    <property type="entry name" value="Ser_carbopepase_S28_SKS"/>
</dbReference>